<evidence type="ECO:0000313" key="2">
    <source>
        <dbReference type="EMBL" id="XCN69389.1"/>
    </source>
</evidence>
<dbReference type="InterPro" id="IPR040448">
    <property type="entry name" value="PanZ_GNAT"/>
</dbReference>
<proteinExistence type="predicted"/>
<dbReference type="AlphaFoldDB" id="A0AAU8LM43"/>
<name>A0AAU8LM43_PSESX</name>
<dbReference type="GO" id="GO:0016747">
    <property type="term" value="F:acyltransferase activity, transferring groups other than amino-acyl groups"/>
    <property type="evidence" value="ECO:0007669"/>
    <property type="project" value="InterPro"/>
</dbReference>
<dbReference type="CDD" id="cd04301">
    <property type="entry name" value="NAT_SF"/>
    <property type="match status" value="1"/>
</dbReference>
<accession>A0AAU8LM43</accession>
<feature type="domain" description="N-acetyltransferase" evidence="1">
    <location>
        <begin position="6"/>
        <end position="134"/>
    </location>
</feature>
<reference evidence="2" key="2">
    <citation type="submission" date="2024-07" db="EMBL/GenBank/DDBJ databases">
        <title>A complete genome sequence for Pseudomonas syringae CC1417.</title>
        <authorList>
            <person name="Baltrus D.A."/>
        </authorList>
    </citation>
    <scope>NUCLEOTIDE SEQUENCE</scope>
    <source>
        <strain evidence="2">CC1417</strain>
    </source>
</reference>
<dbReference type="InterPro" id="IPR000182">
    <property type="entry name" value="GNAT_dom"/>
</dbReference>
<dbReference type="Gene3D" id="3.40.630.30">
    <property type="match status" value="1"/>
</dbReference>
<dbReference type="PROSITE" id="PS51186">
    <property type="entry name" value="GNAT"/>
    <property type="match status" value="1"/>
</dbReference>
<sequence>MPVLVGLISSPTCQDQEDLQKIYRDAPPDLLPPFADTALLIENALAGQTLLAARFNDRLLGAARLVRGDHIWHLSHLCVRALTRRRGVAGRIVSHAVKLAGEAGCELRLLAPAERPEVLALAARLHVRLEVAKP</sequence>
<dbReference type="Pfam" id="PF12568">
    <property type="entry name" value="PanZ"/>
    <property type="match status" value="1"/>
</dbReference>
<reference evidence="2" key="1">
    <citation type="journal article" date="2014" name="Genome Announc.">
        <title>Draft Genome Sequences of a Phylogenetically Diverse Suite of Pseudomonas syringae Strains from Multiple Source Populations.</title>
        <authorList>
            <person name="Baltrus D.A."/>
            <person name="Yourstone S."/>
            <person name="Lind A."/>
            <person name="Guilbaud C."/>
            <person name="Sands D.C."/>
            <person name="Jones C.D."/>
            <person name="Morris C.E."/>
            <person name="Dangl J.L."/>
        </authorList>
    </citation>
    <scope>NUCLEOTIDE SEQUENCE</scope>
    <source>
        <strain evidence="2">CC1417</strain>
    </source>
</reference>
<dbReference type="EMBL" id="CP159362">
    <property type="protein sequence ID" value="XCN69389.1"/>
    <property type="molecule type" value="Genomic_DNA"/>
</dbReference>
<dbReference type="SUPFAM" id="SSF55729">
    <property type="entry name" value="Acyl-CoA N-acyltransferases (Nat)"/>
    <property type="match status" value="1"/>
</dbReference>
<gene>
    <name evidence="2" type="ORF">N011_08925</name>
</gene>
<evidence type="ECO:0000259" key="1">
    <source>
        <dbReference type="PROSITE" id="PS51186"/>
    </source>
</evidence>
<dbReference type="InterPro" id="IPR016181">
    <property type="entry name" value="Acyl_CoA_acyltransferase"/>
</dbReference>
<dbReference type="RefSeq" id="WP_024694023.1">
    <property type="nucleotide sequence ID" value="NZ_CP159362.1"/>
</dbReference>
<protein>
    <submittedName>
        <fullName evidence="2">Acetyl-CoA sensor PanZ family protein</fullName>
    </submittedName>
</protein>
<organism evidence="2">
    <name type="scientific">Pseudomonas syringae CC1417</name>
    <dbReference type="NCBI Taxonomy" id="1357272"/>
    <lineage>
        <taxon>Bacteria</taxon>
        <taxon>Pseudomonadati</taxon>
        <taxon>Pseudomonadota</taxon>
        <taxon>Gammaproteobacteria</taxon>
        <taxon>Pseudomonadales</taxon>
        <taxon>Pseudomonadaceae</taxon>
        <taxon>Pseudomonas</taxon>
        <taxon>Pseudomonas syringae</taxon>
    </lineage>
</organism>